<evidence type="ECO:0000313" key="9">
    <source>
        <dbReference type="EMBL" id="EGE47457.1"/>
    </source>
</evidence>
<dbReference type="EMBL" id="AEUP01000041">
    <property type="protein sequence ID" value="EGE46864.1"/>
    <property type="molecule type" value="Genomic_DNA"/>
</dbReference>
<feature type="domain" description="Transposase InsH N-terminal" evidence="7">
    <location>
        <begin position="15"/>
        <end position="113"/>
    </location>
</feature>
<reference evidence="11 12" key="1">
    <citation type="journal article" date="2011" name="Science">
        <title>Drosophila microbiome modulates host developmental and metabolic homeostasis via insulin signaling.</title>
        <authorList>
            <person name="Shin S.C."/>
            <person name="Kim S.H."/>
            <person name="You H."/>
            <person name="Kim B."/>
            <person name="Kim A.C."/>
            <person name="Lee K.A."/>
            <person name="Yoon J.H."/>
            <person name="Ryu J.H."/>
            <person name="Lee W.J."/>
        </authorList>
    </citation>
    <scope>NUCLEOTIDE SEQUENCE [LARGE SCALE GENOMIC DNA]</scope>
    <source>
        <strain evidence="11 12">DM001</strain>
    </source>
</reference>
<dbReference type="InterPro" id="IPR002559">
    <property type="entry name" value="Transposase_11"/>
</dbReference>
<keyword evidence="4" id="KW-0238">DNA-binding</keyword>
<evidence type="ECO:0000256" key="2">
    <source>
        <dbReference type="ARBA" id="ARBA00010075"/>
    </source>
</evidence>
<evidence type="ECO:0000256" key="4">
    <source>
        <dbReference type="ARBA" id="ARBA00023125"/>
    </source>
</evidence>
<dbReference type="PANTHER" id="PTHR35604:SF2">
    <property type="entry name" value="TRANSPOSASE INSH FOR INSERTION SEQUENCE ELEMENT IS5A-RELATED"/>
    <property type="match status" value="1"/>
</dbReference>
<dbReference type="EMBL" id="AEUP01000021">
    <property type="protein sequence ID" value="EGE48246.1"/>
    <property type="molecule type" value="Genomic_DNA"/>
</dbReference>
<dbReference type="InterPro" id="IPR047959">
    <property type="entry name" value="Transpos_IS5"/>
</dbReference>
<dbReference type="AlphaFoldDB" id="F1YS88"/>
<dbReference type="InterPro" id="IPR008490">
    <property type="entry name" value="Transposase_InsH_N"/>
</dbReference>
<reference evidence="11" key="2">
    <citation type="submission" date="2011-01" db="EMBL/GenBank/DDBJ databases">
        <authorList>
            <person name="Shin S.-C."/>
            <person name="Lee W.-J."/>
        </authorList>
    </citation>
    <scope>NUCLEOTIDE SEQUENCE</scope>
    <source>
        <strain evidence="11">DM001</strain>
    </source>
</reference>
<sequence length="365" mass="40927">MAMKQPGFFDIDDRLKALSAKGDALEKLSHVVDFERFRPLLVQAIPRADGSKGGRPAYDPVFMFKVLVLQASHSLSDERTEFLIRDRLSFMRFLGLSLADPVPDANTIWTFREALTHAVLDGAPAIEALFSLYETTLREAGFLAMSGQIIDATVVAAPRQRNTDAEKAILKAGEIPQDWKDKPIKLAQKDRDARWTIKYSKAKPAEDGAKRVDFAVPAFGYKNHVGIDRRYGLIRKWKATDASRHDGAQLPALLDPNNTASDVWADTAYRSQANEAHLEEKGLRSQIHRKRKAGKALPRHIARANGRKSKVRSRVEHVFAYEKGPMALIIRTIGLARATVKIGMANLVYNMNRAFWLHKKYGSIV</sequence>
<comment type="similarity">
    <text evidence="2">Belongs to the transposase 11 family.</text>
</comment>
<dbReference type="EMBL" id="AEUP01000029">
    <property type="protein sequence ID" value="EGE47457.1"/>
    <property type="molecule type" value="Genomic_DNA"/>
</dbReference>
<evidence type="ECO:0000313" key="12">
    <source>
        <dbReference type="Proteomes" id="UP000018454"/>
    </source>
</evidence>
<evidence type="ECO:0000313" key="8">
    <source>
        <dbReference type="EMBL" id="EGE46864.1"/>
    </source>
</evidence>
<dbReference type="GO" id="GO:0004803">
    <property type="term" value="F:transposase activity"/>
    <property type="evidence" value="ECO:0007669"/>
    <property type="project" value="InterPro"/>
</dbReference>
<evidence type="ECO:0000256" key="5">
    <source>
        <dbReference type="ARBA" id="ARBA00023172"/>
    </source>
</evidence>
<accession>F1YS88</accession>
<dbReference type="Pfam" id="PF05598">
    <property type="entry name" value="DUF772"/>
    <property type="match status" value="1"/>
</dbReference>
<dbReference type="PANTHER" id="PTHR35604">
    <property type="entry name" value="TRANSPOSASE INSH FOR INSERTION SEQUENCE ELEMENT IS5A-RELATED"/>
    <property type="match status" value="1"/>
</dbReference>
<keyword evidence="5" id="KW-0233">DNA recombination</keyword>
<evidence type="ECO:0000259" key="6">
    <source>
        <dbReference type="Pfam" id="PF01609"/>
    </source>
</evidence>
<comment type="caution">
    <text evidence="11">The sequence shown here is derived from an EMBL/GenBank/DDBJ whole genome shotgun (WGS) entry which is preliminary data.</text>
</comment>
<dbReference type="Proteomes" id="UP000018454">
    <property type="component" value="Unassembled WGS sequence"/>
</dbReference>
<organism evidence="11 12">
    <name type="scientific">Acetobacter pomorum DM001</name>
    <dbReference type="NCBI Taxonomy" id="945681"/>
    <lineage>
        <taxon>Bacteria</taxon>
        <taxon>Pseudomonadati</taxon>
        <taxon>Pseudomonadota</taxon>
        <taxon>Alphaproteobacteria</taxon>
        <taxon>Acetobacterales</taxon>
        <taxon>Acetobacteraceae</taxon>
        <taxon>Acetobacter</taxon>
    </lineage>
</organism>
<evidence type="ECO:0000313" key="11">
    <source>
        <dbReference type="EMBL" id="EGE48423.1"/>
    </source>
</evidence>
<comment type="function">
    <text evidence="1">Involved in the transposition of the insertion sequence IS5.</text>
</comment>
<gene>
    <name evidence="11" type="primary">insH1</name>
    <name evidence="11" type="ORF">APO_0778</name>
    <name evidence="10" type="ORF">APO_0803</name>
    <name evidence="9" type="ORF">APO_1674</name>
    <name evidence="8" type="ORF">APO_2583</name>
</gene>
<evidence type="ECO:0000256" key="1">
    <source>
        <dbReference type="ARBA" id="ARBA00003544"/>
    </source>
</evidence>
<protein>
    <submittedName>
        <fullName evidence="11">Transposase IS4 Family Protein</fullName>
    </submittedName>
</protein>
<feature type="domain" description="Transposase IS4-like" evidence="6">
    <location>
        <begin position="146"/>
        <end position="351"/>
    </location>
</feature>
<dbReference type="GO" id="GO:0006313">
    <property type="term" value="P:DNA transposition"/>
    <property type="evidence" value="ECO:0007669"/>
    <property type="project" value="InterPro"/>
</dbReference>
<proteinExistence type="inferred from homology"/>
<dbReference type="EMBL" id="AEUP01000018">
    <property type="protein sequence ID" value="EGE48423.1"/>
    <property type="molecule type" value="Genomic_DNA"/>
</dbReference>
<keyword evidence="3" id="KW-0815">Transposition</keyword>
<dbReference type="GO" id="GO:0003677">
    <property type="term" value="F:DNA binding"/>
    <property type="evidence" value="ECO:0007669"/>
    <property type="project" value="UniProtKB-KW"/>
</dbReference>
<evidence type="ECO:0000259" key="7">
    <source>
        <dbReference type="Pfam" id="PF05598"/>
    </source>
</evidence>
<evidence type="ECO:0000313" key="10">
    <source>
        <dbReference type="EMBL" id="EGE48246.1"/>
    </source>
</evidence>
<evidence type="ECO:0000256" key="3">
    <source>
        <dbReference type="ARBA" id="ARBA00022578"/>
    </source>
</evidence>
<dbReference type="Pfam" id="PF01609">
    <property type="entry name" value="DDE_Tnp_1"/>
    <property type="match status" value="1"/>
</dbReference>
<dbReference type="NCBIfam" id="NF033581">
    <property type="entry name" value="transpos_IS5_4"/>
    <property type="match status" value="1"/>
</dbReference>
<name>F1YS88_9PROT</name>